<keyword evidence="3" id="KW-1185">Reference proteome</keyword>
<feature type="chain" id="PRO_5043360818" evidence="1">
    <location>
        <begin position="19"/>
        <end position="86"/>
    </location>
</feature>
<dbReference type="AlphaFoldDB" id="A0AAV5TLA7"/>
<feature type="non-terminal residue" evidence="2">
    <location>
        <position position="1"/>
    </location>
</feature>
<evidence type="ECO:0000256" key="1">
    <source>
        <dbReference type="SAM" id="SignalP"/>
    </source>
</evidence>
<reference evidence="2" key="1">
    <citation type="submission" date="2023-10" db="EMBL/GenBank/DDBJ databases">
        <title>Genome assembly of Pristionchus species.</title>
        <authorList>
            <person name="Yoshida K."/>
            <person name="Sommer R.J."/>
        </authorList>
    </citation>
    <scope>NUCLEOTIDE SEQUENCE</scope>
    <source>
        <strain evidence="2">RS0144</strain>
    </source>
</reference>
<evidence type="ECO:0000313" key="2">
    <source>
        <dbReference type="EMBL" id="GMS95096.1"/>
    </source>
</evidence>
<proteinExistence type="predicted"/>
<feature type="signal peptide" evidence="1">
    <location>
        <begin position="1"/>
        <end position="18"/>
    </location>
</feature>
<comment type="caution">
    <text evidence="2">The sequence shown here is derived from an EMBL/GenBank/DDBJ whole genome shotgun (WGS) entry which is preliminary data.</text>
</comment>
<dbReference type="Proteomes" id="UP001432027">
    <property type="component" value="Unassembled WGS sequence"/>
</dbReference>
<accession>A0AAV5TLA7</accession>
<evidence type="ECO:0000313" key="3">
    <source>
        <dbReference type="Proteomes" id="UP001432027"/>
    </source>
</evidence>
<gene>
    <name evidence="2" type="ORF">PENTCL1PPCAC_17271</name>
</gene>
<dbReference type="EMBL" id="BTSX01000004">
    <property type="protein sequence ID" value="GMS95096.1"/>
    <property type="molecule type" value="Genomic_DNA"/>
</dbReference>
<organism evidence="2 3">
    <name type="scientific">Pristionchus entomophagus</name>
    <dbReference type="NCBI Taxonomy" id="358040"/>
    <lineage>
        <taxon>Eukaryota</taxon>
        <taxon>Metazoa</taxon>
        <taxon>Ecdysozoa</taxon>
        <taxon>Nematoda</taxon>
        <taxon>Chromadorea</taxon>
        <taxon>Rhabditida</taxon>
        <taxon>Rhabditina</taxon>
        <taxon>Diplogasteromorpha</taxon>
        <taxon>Diplogasteroidea</taxon>
        <taxon>Neodiplogasteridae</taxon>
        <taxon>Pristionchus</taxon>
    </lineage>
</organism>
<name>A0AAV5TLA7_9BILA</name>
<keyword evidence="1" id="KW-0732">Signal</keyword>
<sequence>SLIPIIIKWGACPGVFRGCVLPLLKLCFGMGLNLETDEIQSAALSCLLQVSRSALIHPHLPATIDLCQRILMISLKIIMIMIISLE</sequence>
<protein>
    <submittedName>
        <fullName evidence="2">Uncharacterized protein</fullName>
    </submittedName>
</protein>